<name>A0A1V6SND6_9EURO</name>
<dbReference type="STRING" id="254877.A0A1V6SND6"/>
<dbReference type="Proteomes" id="UP000191342">
    <property type="component" value="Unassembled WGS sequence"/>
</dbReference>
<sequence>MNTTPEQILDIEDALIAQLPGRICHMTRNGTNTPDLDALASESWLFNQPKENIDAIRARLDPSLNSFLDSIYDPTPGFFYRVSRLRMGLADQSSPLEDNDFEDKSGSHCLGGLYDQLSHRASFPLTIENSESIEPVAEHWDMWFPLETILTQRIHMLRMGKITADPRNERDLSNEEANARHQVGLRCWHPYCAAQIDSTVPAMDRYTDAIESHMQSLLQISREAPLSTNAELDAALVPKECFIRSFLARVRTRFKLIAPGLEVPHDKEAFTARQMFNAQSIRIRF</sequence>
<reference evidence="2" key="1">
    <citation type="journal article" date="2017" name="Nat. Microbiol.">
        <title>Global analysis of biosynthetic gene clusters reveals vast potential of secondary metabolite production in Penicillium species.</title>
        <authorList>
            <person name="Nielsen J.C."/>
            <person name="Grijseels S."/>
            <person name="Prigent S."/>
            <person name="Ji B."/>
            <person name="Dainat J."/>
            <person name="Nielsen K.F."/>
            <person name="Frisvad J.C."/>
            <person name="Workman M."/>
            <person name="Nielsen J."/>
        </authorList>
    </citation>
    <scope>NUCLEOTIDE SEQUENCE [LARGE SCALE GENOMIC DNA]</scope>
    <source>
        <strain evidence="2">IBT 14082</strain>
    </source>
</reference>
<dbReference type="AlphaFoldDB" id="A0A1V6SND6"/>
<evidence type="ECO:0000313" key="2">
    <source>
        <dbReference type="Proteomes" id="UP000191342"/>
    </source>
</evidence>
<accession>A0A1V6SND6</accession>
<dbReference type="EMBL" id="MLQL01000032">
    <property type="protein sequence ID" value="OQE15368.1"/>
    <property type="molecule type" value="Genomic_DNA"/>
</dbReference>
<keyword evidence="2" id="KW-1185">Reference proteome</keyword>
<organism evidence="1 2">
    <name type="scientific">Penicillium flavigenum</name>
    <dbReference type="NCBI Taxonomy" id="254877"/>
    <lineage>
        <taxon>Eukaryota</taxon>
        <taxon>Fungi</taxon>
        <taxon>Dikarya</taxon>
        <taxon>Ascomycota</taxon>
        <taxon>Pezizomycotina</taxon>
        <taxon>Eurotiomycetes</taxon>
        <taxon>Eurotiomycetidae</taxon>
        <taxon>Eurotiales</taxon>
        <taxon>Aspergillaceae</taxon>
        <taxon>Penicillium</taxon>
    </lineage>
</organism>
<protein>
    <submittedName>
        <fullName evidence="1">Uncharacterized protein</fullName>
    </submittedName>
</protein>
<comment type="caution">
    <text evidence="1">The sequence shown here is derived from an EMBL/GenBank/DDBJ whole genome shotgun (WGS) entry which is preliminary data.</text>
</comment>
<dbReference type="OrthoDB" id="3029470at2759"/>
<evidence type="ECO:0000313" key="1">
    <source>
        <dbReference type="EMBL" id="OQE15368.1"/>
    </source>
</evidence>
<proteinExistence type="predicted"/>
<gene>
    <name evidence="1" type="ORF">PENFLA_c032G08784</name>
</gene>